<protein>
    <submittedName>
        <fullName evidence="2">Uncharacterized protein</fullName>
    </submittedName>
</protein>
<evidence type="ECO:0000313" key="2">
    <source>
        <dbReference type="EMBL" id="CAG7668229.1"/>
    </source>
</evidence>
<name>A0A8J2J4S5_9HEXA</name>
<sequence>MTLYAPYNYCAFFNFYITKGTPHVVQQFQRHLVPLGSGGEECPSVPYFIGNPNPYINNQLTMETTPHVNDGGAQPNYPPSGC</sequence>
<evidence type="ECO:0000313" key="3">
    <source>
        <dbReference type="Proteomes" id="UP000708208"/>
    </source>
</evidence>
<dbReference type="AlphaFoldDB" id="A0A8J2J4S5"/>
<proteinExistence type="predicted"/>
<comment type="caution">
    <text evidence="2">The sequence shown here is derived from an EMBL/GenBank/DDBJ whole genome shotgun (WGS) entry which is preliminary data.</text>
</comment>
<reference evidence="2" key="1">
    <citation type="submission" date="2021-06" db="EMBL/GenBank/DDBJ databases">
        <authorList>
            <person name="Hodson N. C."/>
            <person name="Mongue J. A."/>
            <person name="Jaron S. K."/>
        </authorList>
    </citation>
    <scope>NUCLEOTIDE SEQUENCE</scope>
</reference>
<gene>
    <name evidence="2" type="ORF">AFUS01_LOCUS1902</name>
</gene>
<feature type="region of interest" description="Disordered" evidence="1">
    <location>
        <begin position="63"/>
        <end position="82"/>
    </location>
</feature>
<evidence type="ECO:0000256" key="1">
    <source>
        <dbReference type="SAM" id="MobiDB-lite"/>
    </source>
</evidence>
<keyword evidence="3" id="KW-1185">Reference proteome</keyword>
<accession>A0A8J2J4S5</accession>
<dbReference type="Proteomes" id="UP000708208">
    <property type="component" value="Unassembled WGS sequence"/>
</dbReference>
<dbReference type="EMBL" id="CAJVCH010010821">
    <property type="protein sequence ID" value="CAG7668229.1"/>
    <property type="molecule type" value="Genomic_DNA"/>
</dbReference>
<organism evidence="2 3">
    <name type="scientific">Allacma fusca</name>
    <dbReference type="NCBI Taxonomy" id="39272"/>
    <lineage>
        <taxon>Eukaryota</taxon>
        <taxon>Metazoa</taxon>
        <taxon>Ecdysozoa</taxon>
        <taxon>Arthropoda</taxon>
        <taxon>Hexapoda</taxon>
        <taxon>Collembola</taxon>
        <taxon>Symphypleona</taxon>
        <taxon>Sminthuridae</taxon>
        <taxon>Allacma</taxon>
    </lineage>
</organism>